<dbReference type="Pfam" id="PF09836">
    <property type="entry name" value="DUF2063"/>
    <property type="match status" value="1"/>
</dbReference>
<feature type="domain" description="Putative DNA-binding" evidence="1">
    <location>
        <begin position="13"/>
        <end position="104"/>
    </location>
</feature>
<evidence type="ECO:0000259" key="1">
    <source>
        <dbReference type="Pfam" id="PF09836"/>
    </source>
</evidence>
<organism evidence="2 3">
    <name type="scientific">Enhydrobacter aerosaccus</name>
    <dbReference type="NCBI Taxonomy" id="225324"/>
    <lineage>
        <taxon>Bacteria</taxon>
        <taxon>Pseudomonadati</taxon>
        <taxon>Pseudomonadota</taxon>
        <taxon>Alphaproteobacteria</taxon>
        <taxon>Hyphomicrobiales</taxon>
        <taxon>Enhydrobacter</taxon>
    </lineage>
</organism>
<reference evidence="3" key="1">
    <citation type="submission" date="2017-02" db="EMBL/GenBank/DDBJ databases">
        <authorList>
            <person name="Varghese N."/>
            <person name="Submissions S."/>
        </authorList>
    </citation>
    <scope>NUCLEOTIDE SEQUENCE [LARGE SCALE GENOMIC DNA]</scope>
    <source>
        <strain evidence="3">ATCC 27094</strain>
    </source>
</reference>
<dbReference type="RefSeq" id="WP_085937964.1">
    <property type="nucleotide sequence ID" value="NZ_FUWJ01000017.1"/>
</dbReference>
<sequence>MRARPETSAAAAQQAAFAQALLHLDAPTPAGLTTYSEAEAARRFAVYRNNVRVSLVAALGARYPVVRRLVGAEFFDAAALLFIAQHPPTGPVLANYGAGFDAFLASFEPAADLPYLPDMAKLEWLRHRAFHAADADPIGIDRLAMLPPERLDTVRLALHPAVQFIVSPWPVLSIWTTNTEDDEVRPLGPEAGSESVLVTRPALQVLTQRLPAGADRLLAALADNAPLGAAVAAAVEAEPAFDIAGCLALLFSAGAIVGLTEGSRS</sequence>
<name>A0A1T4TGM4_9HYPH</name>
<keyword evidence="3" id="KW-1185">Reference proteome</keyword>
<dbReference type="OrthoDB" id="4146344at2"/>
<dbReference type="Gene3D" id="1.10.150.690">
    <property type="entry name" value="DUF2063"/>
    <property type="match status" value="1"/>
</dbReference>
<evidence type="ECO:0000313" key="2">
    <source>
        <dbReference type="EMBL" id="SKA39441.1"/>
    </source>
</evidence>
<dbReference type="InterPro" id="IPR044922">
    <property type="entry name" value="DUF2063_N_sf"/>
</dbReference>
<dbReference type="AlphaFoldDB" id="A0A1T4TGM4"/>
<accession>A0A1T4TGM4</accession>
<proteinExistence type="predicted"/>
<dbReference type="Proteomes" id="UP000190092">
    <property type="component" value="Unassembled WGS sequence"/>
</dbReference>
<protein>
    <recommendedName>
        <fullName evidence="1">Putative DNA-binding domain-containing protein</fullName>
    </recommendedName>
</protein>
<gene>
    <name evidence="2" type="ORF">SAMN02745126_06237</name>
</gene>
<dbReference type="InterPro" id="IPR018640">
    <property type="entry name" value="DUF2063"/>
</dbReference>
<dbReference type="STRING" id="225324.SAMN02745126_06237"/>
<evidence type="ECO:0000313" key="3">
    <source>
        <dbReference type="Proteomes" id="UP000190092"/>
    </source>
</evidence>
<dbReference type="EMBL" id="FUWJ01000017">
    <property type="protein sequence ID" value="SKA39441.1"/>
    <property type="molecule type" value="Genomic_DNA"/>
</dbReference>